<evidence type="ECO:0000256" key="1">
    <source>
        <dbReference type="ARBA" id="ARBA00004651"/>
    </source>
</evidence>
<reference evidence="7 8" key="1">
    <citation type="journal article" date="2019" name="Int. J. Syst. Evol. Microbiol.">
        <title>The Global Catalogue of Microorganisms (GCM) 10K type strain sequencing project: providing services to taxonomists for standard genome sequencing and annotation.</title>
        <authorList>
            <consortium name="The Broad Institute Genomics Platform"/>
            <consortium name="The Broad Institute Genome Sequencing Center for Infectious Disease"/>
            <person name="Wu L."/>
            <person name="Ma J."/>
        </authorList>
    </citation>
    <scope>NUCLEOTIDE SEQUENCE [LARGE SCALE GENOMIC DNA]</scope>
    <source>
        <strain evidence="7 8">LMG 29247</strain>
    </source>
</reference>
<evidence type="ECO:0000256" key="6">
    <source>
        <dbReference type="SAM" id="Phobius"/>
    </source>
</evidence>
<comment type="caution">
    <text evidence="7">The sequence shown here is derived from an EMBL/GenBank/DDBJ whole genome shotgun (WGS) entry which is preliminary data.</text>
</comment>
<feature type="transmembrane region" description="Helical" evidence="6">
    <location>
        <begin position="212"/>
        <end position="231"/>
    </location>
</feature>
<dbReference type="PANTHER" id="PTHR30482">
    <property type="entry name" value="HIGH-AFFINITY BRANCHED-CHAIN AMINO ACID TRANSPORT SYSTEM PERMEASE"/>
    <property type="match status" value="1"/>
</dbReference>
<evidence type="ECO:0000256" key="5">
    <source>
        <dbReference type="ARBA" id="ARBA00023136"/>
    </source>
</evidence>
<organism evidence="7 8">
    <name type="scientific">Natrinema soli</name>
    <dbReference type="NCBI Taxonomy" id="1930624"/>
    <lineage>
        <taxon>Archaea</taxon>
        <taxon>Methanobacteriati</taxon>
        <taxon>Methanobacteriota</taxon>
        <taxon>Stenosarchaea group</taxon>
        <taxon>Halobacteria</taxon>
        <taxon>Halobacteriales</taxon>
        <taxon>Natrialbaceae</taxon>
        <taxon>Natrinema</taxon>
    </lineage>
</organism>
<evidence type="ECO:0000313" key="7">
    <source>
        <dbReference type="EMBL" id="MFC6766591.1"/>
    </source>
</evidence>
<feature type="transmembrane region" description="Helical" evidence="6">
    <location>
        <begin position="84"/>
        <end position="105"/>
    </location>
</feature>
<comment type="subcellular location">
    <subcellularLocation>
        <location evidence="1">Cell membrane</location>
        <topology evidence="1">Multi-pass membrane protein</topology>
    </subcellularLocation>
</comment>
<proteinExistence type="predicted"/>
<evidence type="ECO:0000256" key="2">
    <source>
        <dbReference type="ARBA" id="ARBA00022475"/>
    </source>
</evidence>
<gene>
    <name evidence="7" type="ORF">ACFQE6_16815</name>
</gene>
<dbReference type="InterPro" id="IPR043428">
    <property type="entry name" value="LivM-like"/>
</dbReference>
<evidence type="ECO:0000256" key="4">
    <source>
        <dbReference type="ARBA" id="ARBA00022989"/>
    </source>
</evidence>
<dbReference type="Proteomes" id="UP001596383">
    <property type="component" value="Unassembled WGS sequence"/>
</dbReference>
<dbReference type="InterPro" id="IPR001851">
    <property type="entry name" value="ABC_transp_permease"/>
</dbReference>
<evidence type="ECO:0000313" key="8">
    <source>
        <dbReference type="Proteomes" id="UP001596383"/>
    </source>
</evidence>
<dbReference type="EMBL" id="JBHSWV010000271">
    <property type="protein sequence ID" value="MFC6766591.1"/>
    <property type="molecule type" value="Genomic_DNA"/>
</dbReference>
<accession>A0ABD5SN36</accession>
<evidence type="ECO:0000256" key="3">
    <source>
        <dbReference type="ARBA" id="ARBA00022692"/>
    </source>
</evidence>
<feature type="transmembrane region" description="Helical" evidence="6">
    <location>
        <begin position="112"/>
        <end position="130"/>
    </location>
</feature>
<name>A0ABD5SN36_9EURY</name>
<feature type="transmembrane region" description="Helical" evidence="6">
    <location>
        <begin position="284"/>
        <end position="303"/>
    </location>
</feature>
<feature type="transmembrane region" description="Helical" evidence="6">
    <location>
        <begin position="58"/>
        <end position="78"/>
    </location>
</feature>
<dbReference type="GO" id="GO:0005886">
    <property type="term" value="C:plasma membrane"/>
    <property type="evidence" value="ECO:0007669"/>
    <property type="project" value="UniProtKB-SubCell"/>
</dbReference>
<keyword evidence="4 6" id="KW-1133">Transmembrane helix</keyword>
<feature type="transmembrane region" description="Helical" evidence="6">
    <location>
        <begin position="163"/>
        <end position="184"/>
    </location>
</feature>
<dbReference type="RefSeq" id="WP_273739547.1">
    <property type="nucleotide sequence ID" value="NZ_JAQIVI010000271.1"/>
</dbReference>
<dbReference type="CDD" id="cd06581">
    <property type="entry name" value="TM_PBP1_LivM_like"/>
    <property type="match status" value="1"/>
</dbReference>
<keyword evidence="2" id="KW-1003">Cell membrane</keyword>
<dbReference type="Pfam" id="PF02653">
    <property type="entry name" value="BPD_transp_2"/>
    <property type="match status" value="1"/>
</dbReference>
<keyword evidence="8" id="KW-1185">Reference proteome</keyword>
<keyword evidence="5 6" id="KW-0472">Membrane</keyword>
<keyword evidence="3 6" id="KW-0812">Transmembrane</keyword>
<feature type="transmembrane region" description="Helical" evidence="6">
    <location>
        <begin position="251"/>
        <end position="277"/>
    </location>
</feature>
<feature type="transmembrane region" description="Helical" evidence="6">
    <location>
        <begin position="33"/>
        <end position="51"/>
    </location>
</feature>
<sequence>MNWDSHRLAIVALVLVLIPPSFFAPGAGYIARIFILMALYAILTTALNIVFGHTDQLLLFTGAVAAIGAYTTALGAQWLGVSPWLTLLLGASFAGIVGIVVTYVAAIRDLTVIVISILTLALQFSLIELINSLRDITGGVTGLMFNELRIRPLENLPWFTEDIVLFYTLSAILLALLALYQYLLNSKYGLAFEMIRQDETAAKSIGLNVVKYKVIAGFIATFAIGLTGPFFGQLSGFIGPGTFTFNNIDVMILIMLIVGGLRTMYGPLIGAALIIYLNEQLRNFAEYRSILFGLLLMALFLYFRQGVVPFSEKCLDKYGVRRRATELLARS</sequence>
<dbReference type="AlphaFoldDB" id="A0ABD5SN36"/>
<protein>
    <submittedName>
        <fullName evidence="7">Branched-chain amino acid ABC transporter permease</fullName>
    </submittedName>
</protein>
<dbReference type="PANTHER" id="PTHR30482:SF10">
    <property type="entry name" value="HIGH-AFFINITY BRANCHED-CHAIN AMINO ACID TRANSPORT PROTEIN BRAE"/>
    <property type="match status" value="1"/>
</dbReference>